<sequence length="162" mass="18411">MYSIRPIQSQDNAQIAKIIREVSAEFGLAAESGFAVGDSILDNLYEIYQQRNAAYWVIVDEQDQVFGGGGIAPLEGDQSILEIQKMYFLPIIRRYGFAKQILNLAFDFAHEQNFKRIYLETTASLWQAVKLYEKSGFEHLDHPEGNTGHSAACEIWMLKTLD</sequence>
<protein>
    <submittedName>
        <fullName evidence="3">GNAT family N-acetyltransferase</fullName>
    </submittedName>
</protein>
<organism evidence="3 4">
    <name type="scientific">Acinetobacter variabilis</name>
    <dbReference type="NCBI Taxonomy" id="70346"/>
    <lineage>
        <taxon>Bacteria</taxon>
        <taxon>Pseudomonadati</taxon>
        <taxon>Pseudomonadota</taxon>
        <taxon>Gammaproteobacteria</taxon>
        <taxon>Moraxellales</taxon>
        <taxon>Moraxellaceae</taxon>
        <taxon>Acinetobacter</taxon>
    </lineage>
</organism>
<dbReference type="PROSITE" id="PS51186">
    <property type="entry name" value="GNAT"/>
    <property type="match status" value="1"/>
</dbReference>
<reference evidence="3 4" key="1">
    <citation type="submission" date="2020-08" db="EMBL/GenBank/DDBJ databases">
        <title>Emergence of ISAba1-mediated novel tet(X) in Acinetobacter variabilis from a chicken farm.</title>
        <authorList>
            <person name="Peng K."/>
            <person name="Li R."/>
        </authorList>
    </citation>
    <scope>NUCLEOTIDE SEQUENCE [LARGE SCALE GENOMIC DNA]</scope>
    <source>
        <strain evidence="3 4">XM9F202-2</strain>
    </source>
</reference>
<evidence type="ECO:0000256" key="1">
    <source>
        <dbReference type="ARBA" id="ARBA00022679"/>
    </source>
</evidence>
<keyword evidence="1 3" id="KW-0808">Transferase</keyword>
<gene>
    <name evidence="3" type="ORF">IAQ69_08520</name>
</gene>
<dbReference type="PANTHER" id="PTHR13947">
    <property type="entry name" value="GNAT FAMILY N-ACETYLTRANSFERASE"/>
    <property type="match status" value="1"/>
</dbReference>
<evidence type="ECO:0000313" key="3">
    <source>
        <dbReference type="EMBL" id="QQN86932.1"/>
    </source>
</evidence>
<dbReference type="PANTHER" id="PTHR13947:SF37">
    <property type="entry name" value="LD18367P"/>
    <property type="match status" value="1"/>
</dbReference>
<dbReference type="AlphaFoldDB" id="A0A7T7WH53"/>
<accession>A0A7T7WH53</accession>
<feature type="domain" description="N-acetyltransferase" evidence="2">
    <location>
        <begin position="2"/>
        <end position="162"/>
    </location>
</feature>
<dbReference type="InterPro" id="IPR000182">
    <property type="entry name" value="GNAT_dom"/>
</dbReference>
<dbReference type="Proteomes" id="UP000596079">
    <property type="component" value="Chromosome"/>
</dbReference>
<dbReference type="GO" id="GO:0008080">
    <property type="term" value="F:N-acetyltransferase activity"/>
    <property type="evidence" value="ECO:0007669"/>
    <property type="project" value="InterPro"/>
</dbReference>
<evidence type="ECO:0000259" key="2">
    <source>
        <dbReference type="PROSITE" id="PS51186"/>
    </source>
</evidence>
<dbReference type="RefSeq" id="WP_200228642.1">
    <property type="nucleotide sequence ID" value="NZ_CP060811.1"/>
</dbReference>
<proteinExistence type="predicted"/>
<dbReference type="Gene3D" id="3.40.630.30">
    <property type="match status" value="1"/>
</dbReference>
<dbReference type="Pfam" id="PF00583">
    <property type="entry name" value="Acetyltransf_1"/>
    <property type="match status" value="1"/>
</dbReference>
<dbReference type="EMBL" id="CP060811">
    <property type="protein sequence ID" value="QQN86932.1"/>
    <property type="molecule type" value="Genomic_DNA"/>
</dbReference>
<name>A0A7T7WH53_9GAMM</name>
<dbReference type="SUPFAM" id="SSF55729">
    <property type="entry name" value="Acyl-CoA N-acyltransferases (Nat)"/>
    <property type="match status" value="1"/>
</dbReference>
<evidence type="ECO:0000313" key="4">
    <source>
        <dbReference type="Proteomes" id="UP000596079"/>
    </source>
</evidence>
<dbReference type="InterPro" id="IPR050769">
    <property type="entry name" value="NAT_camello-type"/>
</dbReference>
<dbReference type="InterPro" id="IPR016181">
    <property type="entry name" value="Acyl_CoA_acyltransferase"/>
</dbReference>